<comment type="caution">
    <text evidence="1">The sequence shown here is derived from an EMBL/GenBank/DDBJ whole genome shotgun (WGS) entry which is preliminary data.</text>
</comment>
<organism evidence="1 2">
    <name type="scientific">Xanthocytophaga agilis</name>
    <dbReference type="NCBI Taxonomy" id="3048010"/>
    <lineage>
        <taxon>Bacteria</taxon>
        <taxon>Pseudomonadati</taxon>
        <taxon>Bacteroidota</taxon>
        <taxon>Cytophagia</taxon>
        <taxon>Cytophagales</taxon>
        <taxon>Rhodocytophagaceae</taxon>
        <taxon>Xanthocytophaga</taxon>
    </lineage>
</organism>
<gene>
    <name evidence="1" type="ORF">QNI22_02455</name>
</gene>
<accession>A0AAE3UCK8</accession>
<dbReference type="EMBL" id="JASJOU010000001">
    <property type="protein sequence ID" value="MDJ1499486.1"/>
    <property type="molecule type" value="Genomic_DNA"/>
</dbReference>
<dbReference type="RefSeq" id="WP_314509008.1">
    <property type="nucleotide sequence ID" value="NZ_JASJOU010000001.1"/>
</dbReference>
<name>A0AAE3UCK8_9BACT</name>
<evidence type="ECO:0000313" key="2">
    <source>
        <dbReference type="Proteomes" id="UP001232063"/>
    </source>
</evidence>
<dbReference type="AlphaFoldDB" id="A0AAE3UCK8"/>
<protein>
    <submittedName>
        <fullName evidence="1">Uncharacterized protein</fullName>
    </submittedName>
</protein>
<proteinExistence type="predicted"/>
<reference evidence="1" key="1">
    <citation type="submission" date="2023-05" db="EMBL/GenBank/DDBJ databases">
        <authorList>
            <person name="Zhang X."/>
        </authorList>
    </citation>
    <scope>NUCLEOTIDE SEQUENCE</scope>
    <source>
        <strain evidence="1">BD1B2-1</strain>
    </source>
</reference>
<dbReference type="Proteomes" id="UP001232063">
    <property type="component" value="Unassembled WGS sequence"/>
</dbReference>
<evidence type="ECO:0000313" key="1">
    <source>
        <dbReference type="EMBL" id="MDJ1499486.1"/>
    </source>
</evidence>
<keyword evidence="2" id="KW-1185">Reference proteome</keyword>
<sequence>MLVMFEYVLANKKKTYPTLDEVLSIFVENTGLQVQIIKTFSSSYKLLLPVSSESIFLKIDANELRIEKGEPGFGYLFYSFIYQAFALTNQLGGGTAFLPIIRNTGECVLSPNNAEEIFDFFGLDPYFVTWAKQPYEVAKTMEGFIC</sequence>